<dbReference type="GO" id="GO:0005634">
    <property type="term" value="C:nucleus"/>
    <property type="evidence" value="ECO:0007669"/>
    <property type="project" value="TreeGrafter"/>
</dbReference>
<name>A0A9Q0LDY1_ANAIG</name>
<proteinExistence type="inferred from homology"/>
<evidence type="ECO:0000256" key="1">
    <source>
        <dbReference type="ARBA" id="ARBA00009143"/>
    </source>
</evidence>
<evidence type="ECO:0000313" key="4">
    <source>
        <dbReference type="Proteomes" id="UP001149090"/>
    </source>
</evidence>
<dbReference type="OrthoDB" id="440566at2759"/>
<comment type="similarity">
    <text evidence="1">Belongs to the SAP18 family.</text>
</comment>
<reference evidence="3" key="1">
    <citation type="submission" date="2022-10" db="EMBL/GenBank/DDBJ databases">
        <title>Novel sulphate-reducing endosymbionts in the free-living metamonad Anaeramoeba.</title>
        <authorList>
            <person name="Jerlstrom-Hultqvist J."/>
            <person name="Cepicka I."/>
            <person name="Gallot-Lavallee L."/>
            <person name="Salas-Leiva D."/>
            <person name="Curtis B.A."/>
            <person name="Zahonova K."/>
            <person name="Pipaliya S."/>
            <person name="Dacks J."/>
            <person name="Roger A.J."/>
        </authorList>
    </citation>
    <scope>NUCLEOTIDE SEQUENCE</scope>
    <source>
        <strain evidence="3">BMAN</strain>
    </source>
</reference>
<feature type="compositionally biased region" description="Low complexity" evidence="2">
    <location>
        <begin position="1"/>
        <end position="26"/>
    </location>
</feature>
<evidence type="ECO:0000313" key="3">
    <source>
        <dbReference type="EMBL" id="KAJ5069743.1"/>
    </source>
</evidence>
<evidence type="ECO:0000256" key="2">
    <source>
        <dbReference type="SAM" id="MobiDB-lite"/>
    </source>
</evidence>
<dbReference type="AlphaFoldDB" id="A0A9Q0LDY1"/>
<dbReference type="OMA" id="HHSNEDF"/>
<dbReference type="Gene3D" id="3.10.20.550">
    <property type="entry name" value="ASAP complex, SAP18 subunit"/>
    <property type="match status" value="1"/>
</dbReference>
<keyword evidence="4" id="KW-1185">Reference proteome</keyword>
<sequence>MNNFYNSKKSYQNQNRNQNRNQNQNSKKLRRKNRSGINRKKITPFLLSTFIRVGKKNTIQDYMNELPHNELQIYTWIDATLKELTSIIKRLCSPARQKNAKLSFAFVFKDKYSGYIMFKNVGYTFSSKSSDNDFKTLENLGFRIGDFLDVAIFLED</sequence>
<accession>A0A9Q0LDY1</accession>
<dbReference type="InterPro" id="IPR042534">
    <property type="entry name" value="SAP18_sf"/>
</dbReference>
<dbReference type="PANTHER" id="PTHR13082:SF0">
    <property type="entry name" value="HISTONE DEACETYLASE COMPLEX SUBUNIT SAP18"/>
    <property type="match status" value="1"/>
</dbReference>
<dbReference type="Pfam" id="PF06487">
    <property type="entry name" value="SAP18"/>
    <property type="match status" value="1"/>
</dbReference>
<dbReference type="Proteomes" id="UP001149090">
    <property type="component" value="Unassembled WGS sequence"/>
</dbReference>
<organism evidence="3 4">
    <name type="scientific">Anaeramoeba ignava</name>
    <name type="common">Anaerobic marine amoeba</name>
    <dbReference type="NCBI Taxonomy" id="1746090"/>
    <lineage>
        <taxon>Eukaryota</taxon>
        <taxon>Metamonada</taxon>
        <taxon>Anaeramoebidae</taxon>
        <taxon>Anaeramoeba</taxon>
    </lineage>
</organism>
<gene>
    <name evidence="3" type="ORF">M0811_02320</name>
</gene>
<comment type="caution">
    <text evidence="3">The sequence shown here is derived from an EMBL/GenBank/DDBJ whole genome shotgun (WGS) entry which is preliminary data.</text>
</comment>
<protein>
    <submittedName>
        <fullName evidence="3">Histone deacetylase complex subunit sap18</fullName>
    </submittedName>
</protein>
<dbReference type="PANTHER" id="PTHR13082">
    <property type="entry name" value="SAP18"/>
    <property type="match status" value="1"/>
</dbReference>
<dbReference type="InterPro" id="IPR010516">
    <property type="entry name" value="SAP18"/>
</dbReference>
<feature type="region of interest" description="Disordered" evidence="2">
    <location>
        <begin position="1"/>
        <end position="35"/>
    </location>
</feature>
<dbReference type="EMBL" id="JAPDFW010000103">
    <property type="protein sequence ID" value="KAJ5069743.1"/>
    <property type="molecule type" value="Genomic_DNA"/>
</dbReference>
<dbReference type="GO" id="GO:0003714">
    <property type="term" value="F:transcription corepressor activity"/>
    <property type="evidence" value="ECO:0007669"/>
    <property type="project" value="TreeGrafter"/>
</dbReference>